<gene>
    <name evidence="2" type="ORF">ACOF00016_LOCUS12289</name>
</gene>
<evidence type="ECO:0000256" key="1">
    <source>
        <dbReference type="SAM" id="Phobius"/>
    </source>
</evidence>
<name>A0A7S3L8H3_9STRA</name>
<feature type="transmembrane region" description="Helical" evidence="1">
    <location>
        <begin position="181"/>
        <end position="201"/>
    </location>
</feature>
<feature type="transmembrane region" description="Helical" evidence="1">
    <location>
        <begin position="222"/>
        <end position="241"/>
    </location>
</feature>
<dbReference type="AlphaFoldDB" id="A0A7S3L8H3"/>
<dbReference type="EMBL" id="HBIM01015577">
    <property type="protein sequence ID" value="CAE0415145.1"/>
    <property type="molecule type" value="Transcribed_RNA"/>
</dbReference>
<organism evidence="2">
    <name type="scientific">Amphora coffeiformis</name>
    <dbReference type="NCBI Taxonomy" id="265554"/>
    <lineage>
        <taxon>Eukaryota</taxon>
        <taxon>Sar</taxon>
        <taxon>Stramenopiles</taxon>
        <taxon>Ochrophyta</taxon>
        <taxon>Bacillariophyta</taxon>
        <taxon>Bacillariophyceae</taxon>
        <taxon>Bacillariophycidae</taxon>
        <taxon>Thalassiophysales</taxon>
        <taxon>Catenulaceae</taxon>
        <taxon>Amphora</taxon>
    </lineage>
</organism>
<sequence>MSRRRVVDGRVVDNEVRGISWRRTTLLVLVVLFLVASNPANEGTTARLLEKLRIRNLVTKWTGRKLSGNPYWNRKTTNYFVMSVKEQVSGLQAGAAFTDLKICSFDDPEWGLVCRKLKIFLSHPGVEWWRFPFDQPPVVLHRVFMVLLALSSAAVICGVPMHDDPLVSMFVPPPRQNPLAWLMQVYVDSIILLYPIWERIYEITIFQATTSHFRIFGSDDSLNFYAIVLVLPLTAAGVRLVTGNEHSHGWLIFLVTVVGYWRGTQHQQQEQATIMEDPTRAESDVVLLMSLRLGWFVLMNGLAHVGPVLVTIMLALFAGTAWGDYHYSQQVWQVWTQSWSKMLDDGWNQLFGRTPSYRAYY</sequence>
<accession>A0A7S3L8H3</accession>
<evidence type="ECO:0000313" key="2">
    <source>
        <dbReference type="EMBL" id="CAE0415145.1"/>
    </source>
</evidence>
<keyword evidence="1" id="KW-1133">Transmembrane helix</keyword>
<proteinExistence type="predicted"/>
<reference evidence="2" key="1">
    <citation type="submission" date="2021-01" db="EMBL/GenBank/DDBJ databases">
        <authorList>
            <person name="Corre E."/>
            <person name="Pelletier E."/>
            <person name="Niang G."/>
            <person name="Scheremetjew M."/>
            <person name="Finn R."/>
            <person name="Kale V."/>
            <person name="Holt S."/>
            <person name="Cochrane G."/>
            <person name="Meng A."/>
            <person name="Brown T."/>
            <person name="Cohen L."/>
        </authorList>
    </citation>
    <scope>NUCLEOTIDE SEQUENCE</scope>
    <source>
        <strain evidence="2">CCMP127</strain>
    </source>
</reference>
<keyword evidence="1" id="KW-0472">Membrane</keyword>
<keyword evidence="1" id="KW-0812">Transmembrane</keyword>
<feature type="transmembrane region" description="Helical" evidence="1">
    <location>
        <begin position="139"/>
        <end position="161"/>
    </location>
</feature>
<protein>
    <submittedName>
        <fullName evidence="2">Uncharacterized protein</fullName>
    </submittedName>
</protein>